<name>A0A8S0ZV58_ARCPL</name>
<evidence type="ECO:0000313" key="2">
    <source>
        <dbReference type="Proteomes" id="UP000494256"/>
    </source>
</evidence>
<dbReference type="EMBL" id="CADEBD010000300">
    <property type="protein sequence ID" value="CAB3236095.1"/>
    <property type="molecule type" value="Genomic_DNA"/>
</dbReference>
<gene>
    <name evidence="1" type="ORF">APLA_LOCUS7221</name>
</gene>
<dbReference type="OrthoDB" id="365640at2759"/>
<protein>
    <submittedName>
        <fullName evidence="1">Uncharacterized protein</fullName>
    </submittedName>
</protein>
<comment type="caution">
    <text evidence="1">The sequence shown here is derived from an EMBL/GenBank/DDBJ whole genome shotgun (WGS) entry which is preliminary data.</text>
</comment>
<accession>A0A8S0ZV58</accession>
<proteinExistence type="predicted"/>
<dbReference type="AlphaFoldDB" id="A0A8S0ZV58"/>
<evidence type="ECO:0000313" key="1">
    <source>
        <dbReference type="EMBL" id="CAB3236095.1"/>
    </source>
</evidence>
<reference evidence="1 2" key="1">
    <citation type="submission" date="2020-04" db="EMBL/GenBank/DDBJ databases">
        <authorList>
            <person name="Wallbank WR R."/>
            <person name="Pardo Diaz C."/>
            <person name="Kozak K."/>
            <person name="Martin S."/>
            <person name="Jiggins C."/>
            <person name="Moest M."/>
            <person name="Warren A I."/>
            <person name="Byers J.R.P. K."/>
            <person name="Montejo-Kovacevich G."/>
            <person name="Yen C E."/>
        </authorList>
    </citation>
    <scope>NUCLEOTIDE SEQUENCE [LARGE SCALE GENOMIC DNA]</scope>
</reference>
<sequence length="348" mass="41207">MAKEKCKKNEDELERRRIARREKYKRIKSDPEKYAIERAKKKEAYLKRKIEQKVKNINEMSPREQRAQRKRWRENSKRYLKKKAKERQIKEVTIISQVLKGRGKINDKEVSDPLCEENTKEEINNEINHRTFQRKNKALKLKHATEKKEMTLLIKKYKNRCRILTKILNKMKQNKAYTGSEENTAISTQVPIETSSCHDGTQKTTSEQVILKFAADNEVKCWRDVGDFSSFLAVVRENVKNVEIKVVEEHEIIEKELLLPKDISPFKGTLSVHQVIWHSGSEFIEFRKLSCFLCMAKIWEHENKHMQLHKMYKSVVESVVQNIKVIPPSKRITVLNDVSIQYFNRLNP</sequence>
<organism evidence="1 2">
    <name type="scientific">Arctia plantaginis</name>
    <name type="common">Wood tiger moth</name>
    <name type="synonym">Phalaena plantaginis</name>
    <dbReference type="NCBI Taxonomy" id="874455"/>
    <lineage>
        <taxon>Eukaryota</taxon>
        <taxon>Metazoa</taxon>
        <taxon>Ecdysozoa</taxon>
        <taxon>Arthropoda</taxon>
        <taxon>Hexapoda</taxon>
        <taxon>Insecta</taxon>
        <taxon>Pterygota</taxon>
        <taxon>Neoptera</taxon>
        <taxon>Endopterygota</taxon>
        <taxon>Lepidoptera</taxon>
        <taxon>Glossata</taxon>
        <taxon>Ditrysia</taxon>
        <taxon>Noctuoidea</taxon>
        <taxon>Erebidae</taxon>
        <taxon>Arctiinae</taxon>
        <taxon>Arctia</taxon>
    </lineage>
</organism>
<dbReference type="Proteomes" id="UP000494256">
    <property type="component" value="Unassembled WGS sequence"/>
</dbReference>